<gene>
    <name evidence="4" type="ORF">LVIROSA_LOCUS26886</name>
</gene>
<keyword evidence="2" id="KW-0325">Glycoprotein</keyword>
<evidence type="ECO:0000256" key="2">
    <source>
        <dbReference type="ARBA" id="ARBA00023180"/>
    </source>
</evidence>
<dbReference type="PROSITE" id="PS50927">
    <property type="entry name" value="BULB_LECTIN"/>
    <property type="match status" value="1"/>
</dbReference>
<evidence type="ECO:0000259" key="3">
    <source>
        <dbReference type="PROSITE" id="PS50927"/>
    </source>
</evidence>
<dbReference type="EMBL" id="CAKMRJ010005412">
    <property type="protein sequence ID" value="CAH1440773.1"/>
    <property type="molecule type" value="Genomic_DNA"/>
</dbReference>
<dbReference type="AlphaFoldDB" id="A0AAU9NSK9"/>
<evidence type="ECO:0000313" key="4">
    <source>
        <dbReference type="EMBL" id="CAH1440773.1"/>
    </source>
</evidence>
<reference evidence="4 5" key="1">
    <citation type="submission" date="2022-01" db="EMBL/GenBank/DDBJ databases">
        <authorList>
            <person name="Xiong W."/>
            <person name="Schranz E."/>
        </authorList>
    </citation>
    <scope>NUCLEOTIDE SEQUENCE [LARGE SCALE GENOMIC DNA]</scope>
</reference>
<dbReference type="Proteomes" id="UP001157418">
    <property type="component" value="Unassembled WGS sequence"/>
</dbReference>
<comment type="caution">
    <text evidence="4">The sequence shown here is derived from an EMBL/GenBank/DDBJ whole genome shotgun (WGS) entry which is preliminary data.</text>
</comment>
<protein>
    <recommendedName>
        <fullName evidence="3">Bulb-type lectin domain-containing protein</fullName>
    </recommendedName>
</protein>
<organism evidence="4 5">
    <name type="scientific">Lactuca virosa</name>
    <dbReference type="NCBI Taxonomy" id="75947"/>
    <lineage>
        <taxon>Eukaryota</taxon>
        <taxon>Viridiplantae</taxon>
        <taxon>Streptophyta</taxon>
        <taxon>Embryophyta</taxon>
        <taxon>Tracheophyta</taxon>
        <taxon>Spermatophyta</taxon>
        <taxon>Magnoliopsida</taxon>
        <taxon>eudicotyledons</taxon>
        <taxon>Gunneridae</taxon>
        <taxon>Pentapetalae</taxon>
        <taxon>asterids</taxon>
        <taxon>campanulids</taxon>
        <taxon>Asterales</taxon>
        <taxon>Asteraceae</taxon>
        <taxon>Cichorioideae</taxon>
        <taxon>Cichorieae</taxon>
        <taxon>Lactucinae</taxon>
        <taxon>Lactuca</taxon>
    </lineage>
</organism>
<sequence length="88" mass="9603">MGFADGSRSKRIGVILEEHNFSCGFFCKGSCKSYLFAILLNQYDLVVVWSANRDNPVNEGAILNCTAAGELVLQTQPGNLRFTTPSSI</sequence>
<name>A0AAU9NSK9_9ASTR</name>
<keyword evidence="5" id="KW-1185">Reference proteome</keyword>
<dbReference type="InterPro" id="IPR036426">
    <property type="entry name" value="Bulb-type_lectin_dom_sf"/>
</dbReference>
<proteinExistence type="predicted"/>
<accession>A0AAU9NSK9</accession>
<feature type="domain" description="Bulb-type lectin" evidence="3">
    <location>
        <begin position="1"/>
        <end position="88"/>
    </location>
</feature>
<dbReference type="InterPro" id="IPR001480">
    <property type="entry name" value="Bulb-type_lectin_dom"/>
</dbReference>
<evidence type="ECO:0000313" key="5">
    <source>
        <dbReference type="Proteomes" id="UP001157418"/>
    </source>
</evidence>
<evidence type="ECO:0000256" key="1">
    <source>
        <dbReference type="ARBA" id="ARBA00022729"/>
    </source>
</evidence>
<keyword evidence="1" id="KW-0732">Signal</keyword>
<dbReference type="SUPFAM" id="SSF51110">
    <property type="entry name" value="alpha-D-mannose-specific plant lectins"/>
    <property type="match status" value="1"/>
</dbReference>